<dbReference type="GO" id="GO:0022857">
    <property type="term" value="F:transmembrane transporter activity"/>
    <property type="evidence" value="ECO:0007669"/>
    <property type="project" value="InterPro"/>
</dbReference>
<feature type="transmembrane region" description="Helical" evidence="7">
    <location>
        <begin position="172"/>
        <end position="192"/>
    </location>
</feature>
<feature type="transmembrane region" description="Helical" evidence="7">
    <location>
        <begin position="126"/>
        <end position="152"/>
    </location>
</feature>
<keyword evidence="3 7" id="KW-0812">Transmembrane</keyword>
<feature type="compositionally biased region" description="Polar residues" evidence="6">
    <location>
        <begin position="10"/>
        <end position="20"/>
    </location>
</feature>
<evidence type="ECO:0000256" key="4">
    <source>
        <dbReference type="ARBA" id="ARBA00022989"/>
    </source>
</evidence>
<feature type="transmembrane region" description="Helical" evidence="7">
    <location>
        <begin position="284"/>
        <end position="306"/>
    </location>
</feature>
<organism evidence="8 10">
    <name type="scientific">Botryosphaeria dothidea</name>
    <dbReference type="NCBI Taxonomy" id="55169"/>
    <lineage>
        <taxon>Eukaryota</taxon>
        <taxon>Fungi</taxon>
        <taxon>Dikarya</taxon>
        <taxon>Ascomycota</taxon>
        <taxon>Pezizomycotina</taxon>
        <taxon>Dothideomycetes</taxon>
        <taxon>Dothideomycetes incertae sedis</taxon>
        <taxon>Botryosphaeriales</taxon>
        <taxon>Botryosphaeriaceae</taxon>
        <taxon>Botryosphaeria</taxon>
    </lineage>
</organism>
<evidence type="ECO:0000256" key="7">
    <source>
        <dbReference type="SAM" id="Phobius"/>
    </source>
</evidence>
<dbReference type="PANTHER" id="PTHR45649">
    <property type="entry name" value="AMINO-ACID PERMEASE BAT1"/>
    <property type="match status" value="1"/>
</dbReference>
<evidence type="ECO:0000313" key="8">
    <source>
        <dbReference type="EMBL" id="KAF4301681.1"/>
    </source>
</evidence>
<dbReference type="OrthoDB" id="3257095at2759"/>
<evidence type="ECO:0000256" key="1">
    <source>
        <dbReference type="ARBA" id="ARBA00004141"/>
    </source>
</evidence>
<sequence length="525" mass="55443">MPSLTKARTPDSTSKPANVNGTDVELQAGAVSPLSGHAEELRRDFSVWSLGALLVCLMGTWEALSSVVAQALTNGGAPCLFYNYVIAFIGTLLTAASLAEISSVYPTAGGQYHWVASLAPSHSRLIASWFTGWINIGGQIVLTASAAFAAGLQFQAYITLNDESGSYVPQRWQGMLFYWLVIAYSTVINIFGSRVLPHTNTVSGVAHVVGFVATVVVMGVMGIGQQGGHSAEYVFKQFENSSGWGNDGVSWLVGMLSAVYPFLGYDAAAHLAEELPNPSRSVPLAMLGSIIINGLMGLVYCIVMLFALGDLSNLLESPTGFPFMQLFLNITASPAGATVLALFISLIAVAANAAGTTSTSRTAWAFARDNAIPFARYFSHVSPAHAVPVRAVVATALLQALLGFIYLGNTTAFNAILSMAILGMYASYLLPIAFMLCCGRAKGSVFVESPGPFRLGAWGPLVNGLACAWLVVAMVFSTFPGAMPVTAGNMNYASVVLGGWVVGGAVYYVGWARRWYEGPVVEVFG</sequence>
<keyword evidence="4 7" id="KW-1133">Transmembrane helix</keyword>
<feature type="transmembrane region" description="Helical" evidence="7">
    <location>
        <begin position="413"/>
        <end position="436"/>
    </location>
</feature>
<feature type="transmembrane region" description="Helical" evidence="7">
    <location>
        <begin position="45"/>
        <end position="64"/>
    </location>
</feature>
<evidence type="ECO:0000313" key="10">
    <source>
        <dbReference type="Proteomes" id="UP000572817"/>
    </source>
</evidence>
<dbReference type="PANTHER" id="PTHR45649:SF14">
    <property type="entry name" value="GABA PERMEASE"/>
    <property type="match status" value="1"/>
</dbReference>
<dbReference type="GO" id="GO:0016020">
    <property type="term" value="C:membrane"/>
    <property type="evidence" value="ECO:0007669"/>
    <property type="project" value="UniProtKB-SubCell"/>
</dbReference>
<feature type="transmembrane region" description="Helical" evidence="7">
    <location>
        <begin position="326"/>
        <end position="351"/>
    </location>
</feature>
<dbReference type="EMBL" id="WWBZ02000073">
    <property type="protein sequence ID" value="KAF4301681.1"/>
    <property type="molecule type" value="Genomic_DNA"/>
</dbReference>
<dbReference type="Gene3D" id="1.20.1740.10">
    <property type="entry name" value="Amino acid/polyamine transporter I"/>
    <property type="match status" value="1"/>
</dbReference>
<accession>A0A8H4II90</accession>
<feature type="transmembrane region" description="Helical" evidence="7">
    <location>
        <begin position="204"/>
        <end position="224"/>
    </location>
</feature>
<name>A0A8H4II90_9PEZI</name>
<proteinExistence type="predicted"/>
<feature type="transmembrane region" description="Helical" evidence="7">
    <location>
        <begin position="491"/>
        <end position="509"/>
    </location>
</feature>
<evidence type="ECO:0000313" key="9">
    <source>
        <dbReference type="EMBL" id="KAF4305630.1"/>
    </source>
</evidence>
<reference evidence="8 10" key="1">
    <citation type="submission" date="2020-04" db="EMBL/GenBank/DDBJ databases">
        <title>Genome Assembly and Annotation of Botryosphaeria dothidea sdau 11-99, a Latent Pathogen of Apple Fruit Ring Rot in China.</title>
        <authorList>
            <person name="Yu C."/>
            <person name="Diao Y."/>
            <person name="Lu Q."/>
            <person name="Zhao J."/>
            <person name="Cui S."/>
            <person name="Peng C."/>
            <person name="He B."/>
            <person name="Liu H."/>
        </authorList>
    </citation>
    <scope>NUCLEOTIDE SEQUENCE [LARGE SCALE GENOMIC DNA]</scope>
    <source>
        <strain evidence="10">sdau11-99</strain>
        <strain evidence="8">Sdau11-99</strain>
    </source>
</reference>
<feature type="transmembrane region" description="Helical" evidence="7">
    <location>
        <begin position="457"/>
        <end position="479"/>
    </location>
</feature>
<dbReference type="Proteomes" id="UP000572817">
    <property type="component" value="Unassembled WGS sequence"/>
</dbReference>
<comment type="caution">
    <text evidence="8">The sequence shown here is derived from an EMBL/GenBank/DDBJ whole genome shotgun (WGS) entry which is preliminary data.</text>
</comment>
<evidence type="ECO:0000256" key="6">
    <source>
        <dbReference type="SAM" id="MobiDB-lite"/>
    </source>
</evidence>
<evidence type="ECO:0000256" key="5">
    <source>
        <dbReference type="ARBA" id="ARBA00023136"/>
    </source>
</evidence>
<dbReference type="AlphaFoldDB" id="A0A8H4II90"/>
<comment type="subcellular location">
    <subcellularLocation>
        <location evidence="1">Membrane</location>
        <topology evidence="1">Multi-pass membrane protein</topology>
    </subcellularLocation>
</comment>
<feature type="transmembrane region" description="Helical" evidence="7">
    <location>
        <begin position="244"/>
        <end position="263"/>
    </location>
</feature>
<dbReference type="InterPro" id="IPR002293">
    <property type="entry name" value="AA/rel_permease1"/>
</dbReference>
<feature type="transmembrane region" description="Helical" evidence="7">
    <location>
        <begin position="84"/>
        <end position="105"/>
    </location>
</feature>
<dbReference type="PIRSF" id="PIRSF006060">
    <property type="entry name" value="AA_transporter"/>
    <property type="match status" value="1"/>
</dbReference>
<protein>
    <submittedName>
        <fullName evidence="8">Putative amino acid transporter</fullName>
    </submittedName>
</protein>
<dbReference type="EMBL" id="WWBZ02000040">
    <property type="protein sequence ID" value="KAF4305630.1"/>
    <property type="molecule type" value="Genomic_DNA"/>
</dbReference>
<feature type="transmembrane region" description="Helical" evidence="7">
    <location>
        <begin position="387"/>
        <end position="407"/>
    </location>
</feature>
<evidence type="ECO:0000256" key="2">
    <source>
        <dbReference type="ARBA" id="ARBA00022448"/>
    </source>
</evidence>
<keyword evidence="2" id="KW-0813">Transport</keyword>
<evidence type="ECO:0000256" key="3">
    <source>
        <dbReference type="ARBA" id="ARBA00022692"/>
    </source>
</evidence>
<dbReference type="Pfam" id="PF13520">
    <property type="entry name" value="AA_permease_2"/>
    <property type="match status" value="1"/>
</dbReference>
<keyword evidence="5 7" id="KW-0472">Membrane</keyword>
<gene>
    <name evidence="9" type="ORF">GTA08_BOTSDO06190</name>
    <name evidence="8" type="ORF">GTA08_BOTSDO10309</name>
</gene>
<feature type="region of interest" description="Disordered" evidence="6">
    <location>
        <begin position="1"/>
        <end position="20"/>
    </location>
</feature>
<keyword evidence="10" id="KW-1185">Reference proteome</keyword>